<sequence>MKTNTNENQEIAFINQSAYEATIQNRYQHDVTCPDIFIDIKTEYFPKEKENHTYTATPKKRLQLAKRLRRKINNTYGGKMHLVQSIDQWIKLVSLNTEAESRAANQEYTDLLFFLFTFKEMLQTSNSDQKLIEKSLVLIYGLFDRKYLIKDLDKWIRFVALCTEKENYTGSEEYLGLLSFFFVFKDVLRNK</sequence>
<dbReference type="RefSeq" id="WP_346755899.1">
    <property type="nucleotide sequence ID" value="NZ_JAUJEB010000001.1"/>
</dbReference>
<accession>A0ABT8KZV7</accession>
<evidence type="ECO:0000313" key="2">
    <source>
        <dbReference type="Proteomes" id="UP001172083"/>
    </source>
</evidence>
<comment type="caution">
    <text evidence="1">The sequence shown here is derived from an EMBL/GenBank/DDBJ whole genome shotgun (WGS) entry which is preliminary data.</text>
</comment>
<protein>
    <submittedName>
        <fullName evidence="1">Uncharacterized protein</fullName>
    </submittedName>
</protein>
<reference evidence="1" key="1">
    <citation type="submission" date="2023-06" db="EMBL/GenBank/DDBJ databases">
        <title>Genomic of Agaribacillus aureum.</title>
        <authorList>
            <person name="Wang G."/>
        </authorList>
    </citation>
    <scope>NUCLEOTIDE SEQUENCE</scope>
    <source>
        <strain evidence="1">BMA12</strain>
    </source>
</reference>
<dbReference type="Proteomes" id="UP001172083">
    <property type="component" value="Unassembled WGS sequence"/>
</dbReference>
<dbReference type="EMBL" id="JAUJEB010000001">
    <property type="protein sequence ID" value="MDN5210556.1"/>
    <property type="molecule type" value="Genomic_DNA"/>
</dbReference>
<keyword evidence="2" id="KW-1185">Reference proteome</keyword>
<name>A0ABT8KZV7_9BACT</name>
<organism evidence="1 2">
    <name type="scientific">Agaribacillus aureus</name>
    <dbReference type="NCBI Taxonomy" id="3051825"/>
    <lineage>
        <taxon>Bacteria</taxon>
        <taxon>Pseudomonadati</taxon>
        <taxon>Bacteroidota</taxon>
        <taxon>Cytophagia</taxon>
        <taxon>Cytophagales</taxon>
        <taxon>Splendidivirgaceae</taxon>
        <taxon>Agaribacillus</taxon>
    </lineage>
</organism>
<gene>
    <name evidence="1" type="ORF">QQ020_00815</name>
</gene>
<proteinExistence type="predicted"/>
<evidence type="ECO:0000313" key="1">
    <source>
        <dbReference type="EMBL" id="MDN5210556.1"/>
    </source>
</evidence>